<accession>A0A3G9J3V6</accession>
<protein>
    <submittedName>
        <fullName evidence="1">Polyketide cyclase</fullName>
    </submittedName>
</protein>
<dbReference type="InterPro" id="IPR019587">
    <property type="entry name" value="Polyketide_cyclase/dehydratase"/>
</dbReference>
<dbReference type="EMBL" id="AP019307">
    <property type="protein sequence ID" value="BBH18114.1"/>
    <property type="molecule type" value="Genomic_DNA"/>
</dbReference>
<keyword evidence="2" id="KW-1185">Reference proteome</keyword>
<gene>
    <name evidence="1" type="ORF">Back2_24010</name>
</gene>
<dbReference type="CDD" id="cd07818">
    <property type="entry name" value="SRPBCC_1"/>
    <property type="match status" value="1"/>
</dbReference>
<dbReference type="AlphaFoldDB" id="A0A3G9J3V6"/>
<evidence type="ECO:0000313" key="2">
    <source>
        <dbReference type="Proteomes" id="UP000271573"/>
    </source>
</evidence>
<dbReference type="OrthoDB" id="9807923at2"/>
<dbReference type="Gene3D" id="3.30.530.20">
    <property type="match status" value="1"/>
</dbReference>
<organism evidence="1 2">
    <name type="scientific">Nocardioides baekrokdamisoli</name>
    <dbReference type="NCBI Taxonomy" id="1804624"/>
    <lineage>
        <taxon>Bacteria</taxon>
        <taxon>Bacillati</taxon>
        <taxon>Actinomycetota</taxon>
        <taxon>Actinomycetes</taxon>
        <taxon>Propionibacteriales</taxon>
        <taxon>Nocardioidaceae</taxon>
        <taxon>Nocardioides</taxon>
    </lineage>
</organism>
<dbReference type="RefSeq" id="WP_125569463.1">
    <property type="nucleotide sequence ID" value="NZ_AP019307.1"/>
</dbReference>
<dbReference type="KEGG" id="nbe:Back2_24010"/>
<sequence length="150" mass="16087">MPNFANTRTTVINAPAATIHALVNDFREWTKWSPWEGLDPDLKRTYSGAATGVGADYAWEGNNKAGTGTMAITSSSADRIDIALEFLKPFKASNVATFSFTEAGGGTKVDWTMSGQRNVAFAVLGKLFFDKAIAKDFDKGLAQLKATAEG</sequence>
<evidence type="ECO:0000313" key="1">
    <source>
        <dbReference type="EMBL" id="BBH18114.1"/>
    </source>
</evidence>
<dbReference type="SUPFAM" id="SSF55961">
    <property type="entry name" value="Bet v1-like"/>
    <property type="match status" value="1"/>
</dbReference>
<dbReference type="InterPro" id="IPR023393">
    <property type="entry name" value="START-like_dom_sf"/>
</dbReference>
<dbReference type="Proteomes" id="UP000271573">
    <property type="component" value="Chromosome"/>
</dbReference>
<name>A0A3G9J3V6_9ACTN</name>
<proteinExistence type="predicted"/>
<reference evidence="1 2" key="1">
    <citation type="submission" date="2018-11" db="EMBL/GenBank/DDBJ databases">
        <title>Complete genome sequence of Nocardioides baekrokdamisoli strain KCTC 39748.</title>
        <authorList>
            <person name="Kang S.W."/>
            <person name="Lee K.C."/>
            <person name="Kim K.K."/>
            <person name="Kim J.S."/>
            <person name="Kim D.S."/>
            <person name="Ko S.H."/>
            <person name="Yang S.H."/>
            <person name="Shin Y.K."/>
            <person name="Lee J.S."/>
        </authorList>
    </citation>
    <scope>NUCLEOTIDE SEQUENCE [LARGE SCALE GENOMIC DNA]</scope>
    <source>
        <strain evidence="1 2">KCTC 39748</strain>
    </source>
</reference>
<dbReference type="Pfam" id="PF10604">
    <property type="entry name" value="Polyketide_cyc2"/>
    <property type="match status" value="1"/>
</dbReference>